<accession>A0A3P6TEN3</accession>
<sequence>MQSQLAECDEHRLQVIEQLEKAREELEHISRAREDEEQNVSSLTRKIATLEQQLHELADQVQEETRAKLAQINRVRQLEEEKATVAEERDEIDAARQHLERDIGVLRLQLAEARKKADEGVIQQMEELRKKASITQCEIVFPNSFFISRFLAHLVVLHCC</sequence>
<evidence type="ECO:0000313" key="4">
    <source>
        <dbReference type="EMBL" id="VDK81789.1"/>
    </source>
</evidence>
<dbReference type="OrthoDB" id="5864047at2759"/>
<keyword evidence="1 2" id="KW-0175">Coiled coil</keyword>
<dbReference type="AlphaFoldDB" id="A0A3P6TEN3"/>
<evidence type="ECO:0000256" key="2">
    <source>
        <dbReference type="SAM" id="Coils"/>
    </source>
</evidence>
<organism evidence="4 5">
    <name type="scientific">Cylicostephanus goldi</name>
    <name type="common">Nematode worm</name>
    <dbReference type="NCBI Taxonomy" id="71465"/>
    <lineage>
        <taxon>Eukaryota</taxon>
        <taxon>Metazoa</taxon>
        <taxon>Ecdysozoa</taxon>
        <taxon>Nematoda</taxon>
        <taxon>Chromadorea</taxon>
        <taxon>Rhabditida</taxon>
        <taxon>Rhabditina</taxon>
        <taxon>Rhabditomorpha</taxon>
        <taxon>Strongyloidea</taxon>
        <taxon>Strongylidae</taxon>
        <taxon>Cylicostephanus</taxon>
    </lineage>
</organism>
<dbReference type="Pfam" id="PF01576">
    <property type="entry name" value="Myosin_tail_1"/>
    <property type="match status" value="1"/>
</dbReference>
<dbReference type="GO" id="GO:0016459">
    <property type="term" value="C:myosin complex"/>
    <property type="evidence" value="ECO:0007669"/>
    <property type="project" value="InterPro"/>
</dbReference>
<reference evidence="4 5" key="1">
    <citation type="submission" date="2018-11" db="EMBL/GenBank/DDBJ databases">
        <authorList>
            <consortium name="Pathogen Informatics"/>
        </authorList>
    </citation>
    <scope>NUCLEOTIDE SEQUENCE [LARGE SCALE GENOMIC DNA]</scope>
</reference>
<evidence type="ECO:0000256" key="1">
    <source>
        <dbReference type="ARBA" id="ARBA00023054"/>
    </source>
</evidence>
<proteinExistence type="predicted"/>
<keyword evidence="5" id="KW-1185">Reference proteome</keyword>
<feature type="coiled-coil region" evidence="2">
    <location>
        <begin position="5"/>
        <end position="128"/>
    </location>
</feature>
<dbReference type="SUPFAM" id="SSF90257">
    <property type="entry name" value="Myosin rod fragments"/>
    <property type="match status" value="1"/>
</dbReference>
<protein>
    <recommendedName>
        <fullName evidence="3">Myosin tail domain-containing protein</fullName>
    </recommendedName>
</protein>
<evidence type="ECO:0000313" key="5">
    <source>
        <dbReference type="Proteomes" id="UP000271889"/>
    </source>
</evidence>
<dbReference type="Proteomes" id="UP000271889">
    <property type="component" value="Unassembled WGS sequence"/>
</dbReference>
<dbReference type="InterPro" id="IPR002928">
    <property type="entry name" value="Myosin_tail"/>
</dbReference>
<gene>
    <name evidence="4" type="ORF">CGOC_LOCUS7876</name>
</gene>
<name>A0A3P6TEN3_CYLGO</name>
<feature type="domain" description="Myosin tail" evidence="3">
    <location>
        <begin position="1"/>
        <end position="133"/>
    </location>
</feature>
<evidence type="ECO:0000259" key="3">
    <source>
        <dbReference type="Pfam" id="PF01576"/>
    </source>
</evidence>
<dbReference type="EMBL" id="UYRV01027957">
    <property type="protein sequence ID" value="VDK81789.1"/>
    <property type="molecule type" value="Genomic_DNA"/>
</dbReference>